<keyword evidence="1" id="KW-1133">Transmembrane helix</keyword>
<keyword evidence="1" id="KW-0812">Transmembrane</keyword>
<comment type="caution">
    <text evidence="2">The sequence shown here is derived from an EMBL/GenBank/DDBJ whole genome shotgun (WGS) entry which is preliminary data.</text>
</comment>
<name>A0AAE1BGZ0_PETCI</name>
<protein>
    <submittedName>
        <fullName evidence="2">Uncharacterized protein</fullName>
    </submittedName>
</protein>
<sequence length="72" mass="8504">MGRKAEDGGSDKAGRCWWREYAQRERQAEGRHVTTPNTAIGLYSSDDHLLQVTILWFPVMFLYFYIRPLLHF</sequence>
<organism evidence="2 3">
    <name type="scientific">Petrolisthes cinctipes</name>
    <name type="common">Flat porcelain crab</name>
    <dbReference type="NCBI Taxonomy" id="88211"/>
    <lineage>
        <taxon>Eukaryota</taxon>
        <taxon>Metazoa</taxon>
        <taxon>Ecdysozoa</taxon>
        <taxon>Arthropoda</taxon>
        <taxon>Crustacea</taxon>
        <taxon>Multicrustacea</taxon>
        <taxon>Malacostraca</taxon>
        <taxon>Eumalacostraca</taxon>
        <taxon>Eucarida</taxon>
        <taxon>Decapoda</taxon>
        <taxon>Pleocyemata</taxon>
        <taxon>Anomura</taxon>
        <taxon>Galatheoidea</taxon>
        <taxon>Porcellanidae</taxon>
        <taxon>Petrolisthes</taxon>
    </lineage>
</organism>
<feature type="transmembrane region" description="Helical" evidence="1">
    <location>
        <begin position="48"/>
        <end position="66"/>
    </location>
</feature>
<evidence type="ECO:0000256" key="1">
    <source>
        <dbReference type="SAM" id="Phobius"/>
    </source>
</evidence>
<reference evidence="2" key="1">
    <citation type="submission" date="2023-10" db="EMBL/GenBank/DDBJ databases">
        <title>Genome assemblies of two species of porcelain crab, Petrolisthes cinctipes and Petrolisthes manimaculis (Anomura: Porcellanidae).</title>
        <authorList>
            <person name="Angst P."/>
        </authorList>
    </citation>
    <scope>NUCLEOTIDE SEQUENCE</scope>
    <source>
        <strain evidence="2">PB745_01</strain>
        <tissue evidence="2">Gill</tissue>
    </source>
</reference>
<accession>A0AAE1BGZ0</accession>
<gene>
    <name evidence="2" type="ORF">Pcinc_042909</name>
</gene>
<proteinExistence type="predicted"/>
<keyword evidence="3" id="KW-1185">Reference proteome</keyword>
<dbReference type="EMBL" id="JAWQEG010008405">
    <property type="protein sequence ID" value="KAK3850383.1"/>
    <property type="molecule type" value="Genomic_DNA"/>
</dbReference>
<evidence type="ECO:0000313" key="2">
    <source>
        <dbReference type="EMBL" id="KAK3850383.1"/>
    </source>
</evidence>
<evidence type="ECO:0000313" key="3">
    <source>
        <dbReference type="Proteomes" id="UP001286313"/>
    </source>
</evidence>
<keyword evidence="1" id="KW-0472">Membrane</keyword>
<dbReference type="Proteomes" id="UP001286313">
    <property type="component" value="Unassembled WGS sequence"/>
</dbReference>
<dbReference type="AlphaFoldDB" id="A0AAE1BGZ0"/>